<sequence length="85" mass="9407">MMENTNAARSGTSTSADHVALPCASKKMPFQRSRWCRRVGALTDAQCCLVFMPLPSLSASRSEFLAVLSPCMRSRYLRVSNPTDH</sequence>
<reference evidence="1" key="1">
    <citation type="submission" date="2014-09" db="EMBL/GenBank/DDBJ databases">
        <authorList>
            <person name="Magalhaes I.L.F."/>
            <person name="Oliveira U."/>
            <person name="Santos F.R."/>
            <person name="Vidigal T.H.D.A."/>
            <person name="Brescovit A.D."/>
            <person name="Santos A.J."/>
        </authorList>
    </citation>
    <scope>NUCLEOTIDE SEQUENCE</scope>
    <source>
        <tissue evidence="1">Shoot tissue taken approximately 20 cm above the soil surface</tissue>
    </source>
</reference>
<name>A0A0A9D679_ARUDO</name>
<evidence type="ECO:0000313" key="1">
    <source>
        <dbReference type="EMBL" id="JAD82198.1"/>
    </source>
</evidence>
<protein>
    <submittedName>
        <fullName evidence="1">Uncharacterized protein</fullName>
    </submittedName>
</protein>
<dbReference type="EMBL" id="GBRH01215697">
    <property type="protein sequence ID" value="JAD82198.1"/>
    <property type="molecule type" value="Transcribed_RNA"/>
</dbReference>
<reference evidence="1" key="2">
    <citation type="journal article" date="2015" name="Data Brief">
        <title>Shoot transcriptome of the giant reed, Arundo donax.</title>
        <authorList>
            <person name="Barrero R.A."/>
            <person name="Guerrero F.D."/>
            <person name="Moolhuijzen P."/>
            <person name="Goolsby J.A."/>
            <person name="Tidwell J."/>
            <person name="Bellgard S.E."/>
            <person name="Bellgard M.I."/>
        </authorList>
    </citation>
    <scope>NUCLEOTIDE SEQUENCE</scope>
    <source>
        <tissue evidence="1">Shoot tissue taken approximately 20 cm above the soil surface</tissue>
    </source>
</reference>
<proteinExistence type="predicted"/>
<accession>A0A0A9D679</accession>
<organism evidence="1">
    <name type="scientific">Arundo donax</name>
    <name type="common">Giant reed</name>
    <name type="synonym">Donax arundinaceus</name>
    <dbReference type="NCBI Taxonomy" id="35708"/>
    <lineage>
        <taxon>Eukaryota</taxon>
        <taxon>Viridiplantae</taxon>
        <taxon>Streptophyta</taxon>
        <taxon>Embryophyta</taxon>
        <taxon>Tracheophyta</taxon>
        <taxon>Spermatophyta</taxon>
        <taxon>Magnoliopsida</taxon>
        <taxon>Liliopsida</taxon>
        <taxon>Poales</taxon>
        <taxon>Poaceae</taxon>
        <taxon>PACMAD clade</taxon>
        <taxon>Arundinoideae</taxon>
        <taxon>Arundineae</taxon>
        <taxon>Arundo</taxon>
    </lineage>
</organism>
<dbReference type="AlphaFoldDB" id="A0A0A9D679"/>